<gene>
    <name evidence="1" type="ORF">OO17_30000</name>
</gene>
<sequence>GVPRKLARLLWTMLACGELNVMHCAADPHPQPLPARGRGARCRWRGVIRRSLFANRTSFRGASRQASEPGILLQEDG</sequence>
<reference evidence="1 2" key="1">
    <citation type="submission" date="2014-11" db="EMBL/GenBank/DDBJ databases">
        <title>Genomics and ecophysiology of heterotrophic nitrogen fixing bacteria isolated from estuarine surface water.</title>
        <authorList>
            <person name="Bentzon-Tilia M."/>
            <person name="Severin I."/>
            <person name="Hansen L.H."/>
            <person name="Riemann L."/>
        </authorList>
    </citation>
    <scope>NUCLEOTIDE SEQUENCE [LARGE SCALE GENOMIC DNA]</scope>
    <source>
        <strain evidence="1 2">BAL398</strain>
    </source>
</reference>
<name>A0A0D7DV06_RHOPL</name>
<evidence type="ECO:0000313" key="2">
    <source>
        <dbReference type="Proteomes" id="UP000032515"/>
    </source>
</evidence>
<comment type="caution">
    <text evidence="1">The sequence shown here is derived from an EMBL/GenBank/DDBJ whole genome shotgun (WGS) entry which is preliminary data.</text>
</comment>
<proteinExistence type="predicted"/>
<dbReference type="Proteomes" id="UP000032515">
    <property type="component" value="Unassembled WGS sequence"/>
</dbReference>
<organism evidence="1 2">
    <name type="scientific">Rhodopseudomonas palustris</name>
    <dbReference type="NCBI Taxonomy" id="1076"/>
    <lineage>
        <taxon>Bacteria</taxon>
        <taxon>Pseudomonadati</taxon>
        <taxon>Pseudomonadota</taxon>
        <taxon>Alphaproteobacteria</taxon>
        <taxon>Hyphomicrobiales</taxon>
        <taxon>Nitrobacteraceae</taxon>
        <taxon>Rhodopseudomonas</taxon>
    </lineage>
</organism>
<feature type="non-terminal residue" evidence="1">
    <location>
        <position position="1"/>
    </location>
</feature>
<accession>A0A0D7DV06</accession>
<dbReference type="AlphaFoldDB" id="A0A0D7DV06"/>
<protein>
    <submittedName>
        <fullName evidence="1">Uncharacterized protein</fullName>
    </submittedName>
</protein>
<dbReference type="PATRIC" id="fig|1076.23.peg.354"/>
<evidence type="ECO:0000313" key="1">
    <source>
        <dbReference type="EMBL" id="KIZ32454.1"/>
    </source>
</evidence>
<dbReference type="EMBL" id="JXXE01000905">
    <property type="protein sequence ID" value="KIZ32454.1"/>
    <property type="molecule type" value="Genomic_DNA"/>
</dbReference>